<dbReference type="Gene3D" id="2.40.30.10">
    <property type="entry name" value="Translation factors"/>
    <property type="match status" value="1"/>
</dbReference>
<evidence type="ECO:0000256" key="4">
    <source>
        <dbReference type="ARBA" id="ARBA00013805"/>
    </source>
</evidence>
<dbReference type="PANTHER" id="PTHR11933">
    <property type="entry name" value="TRNA 5-METHYLAMINOMETHYL-2-THIOURIDYLATE -METHYLTRANSFERASE"/>
    <property type="match status" value="1"/>
</dbReference>
<comment type="caution">
    <text evidence="14">Lacks conserved residue(s) required for the propagation of feature annotation.</text>
</comment>
<feature type="site" description="Interaction with tRNA" evidence="14">
    <location>
        <position position="380"/>
    </location>
</feature>
<dbReference type="GO" id="GO:0005737">
    <property type="term" value="C:cytoplasm"/>
    <property type="evidence" value="ECO:0007669"/>
    <property type="project" value="UniProtKB-SubCell"/>
</dbReference>
<feature type="compositionally biased region" description="Basic and acidic residues" evidence="15">
    <location>
        <begin position="1"/>
        <end position="12"/>
    </location>
</feature>
<organism evidence="18 19">
    <name type="scientific">Idiomarina xiamenensis 10-D-4</name>
    <dbReference type="NCBI Taxonomy" id="740709"/>
    <lineage>
        <taxon>Bacteria</taxon>
        <taxon>Pseudomonadati</taxon>
        <taxon>Pseudomonadota</taxon>
        <taxon>Gammaproteobacteria</taxon>
        <taxon>Alteromonadales</taxon>
        <taxon>Idiomarinaceae</taxon>
        <taxon>Idiomarina</taxon>
    </lineage>
</organism>
<dbReference type="AlphaFoldDB" id="K2JU63"/>
<evidence type="ECO:0000256" key="12">
    <source>
        <dbReference type="ARBA" id="ARBA00023157"/>
    </source>
</evidence>
<dbReference type="EMBL" id="AMRG01000002">
    <property type="protein sequence ID" value="EKE86986.1"/>
    <property type="molecule type" value="Genomic_DNA"/>
</dbReference>
<comment type="subcellular location">
    <subcellularLocation>
        <location evidence="1 14">Cytoplasm</location>
    </subcellularLocation>
</comment>
<feature type="binding site" evidence="14">
    <location>
        <begin position="39"/>
        <end position="46"/>
    </location>
    <ligand>
        <name>ATP</name>
        <dbReference type="ChEBI" id="CHEBI:30616"/>
    </ligand>
</feature>
<dbReference type="Proteomes" id="UP000014115">
    <property type="component" value="Unassembled WGS sequence"/>
</dbReference>
<reference evidence="18 19" key="1">
    <citation type="journal article" date="2012" name="J. Bacteriol.">
        <title>Genome Sequence of Idiomarina xiamenensis Type Strain 10-D-4.</title>
        <authorList>
            <person name="Lai Q."/>
            <person name="Wang L."/>
            <person name="Wang W."/>
            <person name="Shao Z."/>
        </authorList>
    </citation>
    <scope>NUCLEOTIDE SEQUENCE [LARGE SCALE GENOMIC DNA]</scope>
    <source>
        <strain evidence="18 19">10-D-4</strain>
    </source>
</reference>
<evidence type="ECO:0000256" key="10">
    <source>
        <dbReference type="ARBA" id="ARBA00022840"/>
    </source>
</evidence>
<dbReference type="FunFam" id="2.40.30.10:FF:000023">
    <property type="entry name" value="tRNA-specific 2-thiouridylase MnmA"/>
    <property type="match status" value="1"/>
</dbReference>
<protein>
    <recommendedName>
        <fullName evidence="4 14">tRNA-specific 2-thiouridylase MnmA</fullName>
        <ecNumber evidence="3 14">2.8.1.13</ecNumber>
    </recommendedName>
</protein>
<keyword evidence="7 14" id="KW-0808">Transferase</keyword>
<feature type="binding site" evidence="14">
    <location>
        <position position="65"/>
    </location>
    <ligand>
        <name>ATP</name>
        <dbReference type="ChEBI" id="CHEBI:30616"/>
    </ligand>
</feature>
<dbReference type="eggNOG" id="COG0482">
    <property type="taxonomic scope" value="Bacteria"/>
</dbReference>
<evidence type="ECO:0000256" key="5">
    <source>
        <dbReference type="ARBA" id="ARBA00022490"/>
    </source>
</evidence>
<keyword evidence="19" id="KW-1185">Reference proteome</keyword>
<keyword evidence="9 14" id="KW-0547">Nucleotide-binding</keyword>
<feature type="binding site" evidence="14">
    <location>
        <position position="155"/>
    </location>
    <ligand>
        <name>ATP</name>
        <dbReference type="ChEBI" id="CHEBI:30616"/>
    </ligand>
</feature>
<evidence type="ECO:0000256" key="11">
    <source>
        <dbReference type="ARBA" id="ARBA00022884"/>
    </source>
</evidence>
<dbReference type="Pfam" id="PF20258">
    <property type="entry name" value="tRNA_Me_trans_C"/>
    <property type="match status" value="1"/>
</dbReference>
<evidence type="ECO:0000256" key="9">
    <source>
        <dbReference type="ARBA" id="ARBA00022741"/>
    </source>
</evidence>
<feature type="region of interest" description="Disordered" evidence="15">
    <location>
        <begin position="1"/>
        <end position="23"/>
    </location>
</feature>
<dbReference type="FunFam" id="3.40.50.620:FF:000004">
    <property type="entry name" value="tRNA-specific 2-thiouridylase MnmA"/>
    <property type="match status" value="1"/>
</dbReference>
<dbReference type="NCBIfam" id="NF001138">
    <property type="entry name" value="PRK00143.1"/>
    <property type="match status" value="1"/>
</dbReference>
<feature type="active site" description="Cysteine persulfide intermediate" evidence="14">
    <location>
        <position position="235"/>
    </location>
</feature>
<feature type="domain" description="tRNA-specific 2-thiouridylase MnmA-like C-terminal" evidence="16">
    <location>
        <begin position="320"/>
        <end position="396"/>
    </location>
</feature>
<keyword evidence="10 14" id="KW-0067">ATP-binding</keyword>
<dbReference type="EC" id="2.8.1.13" evidence="3 14"/>
<evidence type="ECO:0000256" key="7">
    <source>
        <dbReference type="ARBA" id="ARBA00022679"/>
    </source>
</evidence>
<feature type="region of interest" description="Interaction with tRNA" evidence="14">
    <location>
        <begin position="347"/>
        <end position="348"/>
    </location>
</feature>
<gene>
    <name evidence="14 18" type="primary">mnmA</name>
    <name evidence="18" type="ORF">A10D4_02052</name>
</gene>
<dbReference type="GO" id="GO:0103016">
    <property type="term" value="F:tRNA-uridine 2-sulfurtransferase activity"/>
    <property type="evidence" value="ECO:0007669"/>
    <property type="project" value="UniProtKB-EC"/>
</dbReference>
<feature type="region of interest" description="Interaction with tRNA" evidence="14">
    <location>
        <begin position="185"/>
        <end position="187"/>
    </location>
</feature>
<evidence type="ECO:0000259" key="17">
    <source>
        <dbReference type="Pfam" id="PF20259"/>
    </source>
</evidence>
<dbReference type="Pfam" id="PF20259">
    <property type="entry name" value="tRNA_Me_trans_M"/>
    <property type="match status" value="1"/>
</dbReference>
<dbReference type="SUPFAM" id="SSF52402">
    <property type="entry name" value="Adenine nucleotide alpha hydrolases-like"/>
    <property type="match status" value="1"/>
</dbReference>
<dbReference type="CDD" id="cd01998">
    <property type="entry name" value="MnmA_TRMU-like"/>
    <property type="match status" value="1"/>
</dbReference>
<evidence type="ECO:0000256" key="6">
    <source>
        <dbReference type="ARBA" id="ARBA00022555"/>
    </source>
</evidence>
<evidence type="ECO:0000313" key="18">
    <source>
        <dbReference type="EMBL" id="EKE86986.1"/>
    </source>
</evidence>
<comment type="similarity">
    <text evidence="2 14">Belongs to the MnmA/TRMU family.</text>
</comment>
<proteinExistence type="inferred from homology"/>
<evidence type="ECO:0000256" key="1">
    <source>
        <dbReference type="ARBA" id="ARBA00004496"/>
    </source>
</evidence>
<dbReference type="GO" id="GO:0002143">
    <property type="term" value="P:tRNA wobble position uridine thiolation"/>
    <property type="evidence" value="ECO:0007669"/>
    <property type="project" value="TreeGrafter"/>
</dbReference>
<evidence type="ECO:0000256" key="14">
    <source>
        <dbReference type="HAMAP-Rule" id="MF_00144"/>
    </source>
</evidence>
<dbReference type="FunFam" id="2.30.30.280:FF:000001">
    <property type="entry name" value="tRNA-specific 2-thiouridylase MnmA"/>
    <property type="match status" value="1"/>
</dbReference>
<dbReference type="HAMAP" id="MF_00144">
    <property type="entry name" value="tRNA_thiouridyl_MnmA"/>
    <property type="match status" value="1"/>
</dbReference>
<dbReference type="Gene3D" id="3.40.50.620">
    <property type="entry name" value="HUPs"/>
    <property type="match status" value="1"/>
</dbReference>
<dbReference type="InterPro" id="IPR004506">
    <property type="entry name" value="MnmA-like"/>
</dbReference>
<comment type="function">
    <text evidence="14">Catalyzes the 2-thiolation of uridine at the wobble position (U34) of tRNA, leading to the formation of s(2)U34.</text>
</comment>
<keyword evidence="6 14" id="KW-0820">tRNA-binding</keyword>
<dbReference type="Gene3D" id="2.30.30.280">
    <property type="entry name" value="Adenine nucleotide alpha hydrolases-like domains"/>
    <property type="match status" value="1"/>
</dbReference>
<dbReference type="RefSeq" id="WP_008487415.1">
    <property type="nucleotide sequence ID" value="NZ_AMRG01000002.1"/>
</dbReference>
<dbReference type="PATRIC" id="fig|740709.3.peg.413"/>
<keyword evidence="5 14" id="KW-0963">Cytoplasm</keyword>
<feature type="active site" description="Nucleophile" evidence="14">
    <location>
        <position position="130"/>
    </location>
</feature>
<dbReference type="STRING" id="740709.A10D4_02052"/>
<dbReference type="InterPro" id="IPR023382">
    <property type="entry name" value="MnmA-like_central_sf"/>
</dbReference>
<dbReference type="OrthoDB" id="9800696at2"/>
<dbReference type="PANTHER" id="PTHR11933:SF5">
    <property type="entry name" value="MITOCHONDRIAL TRNA-SPECIFIC 2-THIOURIDYLASE 1"/>
    <property type="match status" value="1"/>
</dbReference>
<keyword evidence="11 14" id="KW-0694">RNA-binding</keyword>
<keyword evidence="12" id="KW-1015">Disulfide bond</keyword>
<name>K2JU63_9GAMM</name>
<evidence type="ECO:0000259" key="16">
    <source>
        <dbReference type="Pfam" id="PF20258"/>
    </source>
</evidence>
<feature type="region of interest" description="Interaction with target base in tRNA" evidence="14">
    <location>
        <begin position="125"/>
        <end position="127"/>
    </location>
</feature>
<dbReference type="GO" id="GO:0000049">
    <property type="term" value="F:tRNA binding"/>
    <property type="evidence" value="ECO:0007669"/>
    <property type="project" value="UniProtKB-KW"/>
</dbReference>
<evidence type="ECO:0000256" key="3">
    <source>
        <dbReference type="ARBA" id="ARBA00011949"/>
    </source>
</evidence>
<evidence type="ECO:0000256" key="15">
    <source>
        <dbReference type="SAM" id="MobiDB-lite"/>
    </source>
</evidence>
<evidence type="ECO:0000256" key="13">
    <source>
        <dbReference type="ARBA" id="ARBA00051542"/>
    </source>
</evidence>
<dbReference type="InterPro" id="IPR046885">
    <property type="entry name" value="MnmA-like_C"/>
</dbReference>
<sequence>MSSRNSADENARHAATVPPATAQVLADGKQPQDCKVIVGMSGGVDSSVSAYLLQQQGFQVEGLFMKNWEEDDDTEYCSAAADLADAQQVCDKLGIELHTVNFAAEYWDNVFEYFLDEYRAGRTPNPDIMCNKEIKFKAFLEFALEVHDADYIATGHYVQRSSASAHANPDQADTVQMLRGLDGNKDQSYFLYTLSSAQLARTLFPVGHLEKPTVREIAEAQGLVTADKKDSTGICFIGERKFSDFLQRFLPAQPGPIKSVDGELLGEHQGLMYHTLGQRKGLHIGGRADSNGEAWYVVDKDVQNNVLLVAQGHDHPRLYSHGMVVNQLHWVAAHGPADNAQLTVKTRYRQADIGCRVQRLNTQQWQVDFAEPVAAVTPGQSAVFYSGDVCLGGGIIEQRCSDHEVLL</sequence>
<dbReference type="InterPro" id="IPR014729">
    <property type="entry name" value="Rossmann-like_a/b/a_fold"/>
</dbReference>
<comment type="catalytic activity">
    <reaction evidence="13 14">
        <text>S-sulfanyl-L-cysteinyl-[protein] + uridine(34) in tRNA + AH2 + ATP = 2-thiouridine(34) in tRNA + L-cysteinyl-[protein] + A + AMP + diphosphate + H(+)</text>
        <dbReference type="Rhea" id="RHEA:47032"/>
        <dbReference type="Rhea" id="RHEA-COMP:10131"/>
        <dbReference type="Rhea" id="RHEA-COMP:11726"/>
        <dbReference type="Rhea" id="RHEA-COMP:11727"/>
        <dbReference type="Rhea" id="RHEA-COMP:11728"/>
        <dbReference type="ChEBI" id="CHEBI:13193"/>
        <dbReference type="ChEBI" id="CHEBI:15378"/>
        <dbReference type="ChEBI" id="CHEBI:17499"/>
        <dbReference type="ChEBI" id="CHEBI:29950"/>
        <dbReference type="ChEBI" id="CHEBI:30616"/>
        <dbReference type="ChEBI" id="CHEBI:33019"/>
        <dbReference type="ChEBI" id="CHEBI:61963"/>
        <dbReference type="ChEBI" id="CHEBI:65315"/>
        <dbReference type="ChEBI" id="CHEBI:87170"/>
        <dbReference type="ChEBI" id="CHEBI:456215"/>
        <dbReference type="EC" id="2.8.1.13"/>
    </reaction>
</comment>
<comment type="caution">
    <text evidence="18">The sequence shown here is derived from an EMBL/GenBank/DDBJ whole genome shotgun (WGS) entry which is preliminary data.</text>
</comment>
<evidence type="ECO:0000313" key="19">
    <source>
        <dbReference type="Proteomes" id="UP000014115"/>
    </source>
</evidence>
<evidence type="ECO:0000256" key="8">
    <source>
        <dbReference type="ARBA" id="ARBA00022694"/>
    </source>
</evidence>
<dbReference type="Pfam" id="PF03054">
    <property type="entry name" value="tRNA_Me_trans"/>
    <property type="match status" value="1"/>
</dbReference>
<dbReference type="GO" id="GO:0005524">
    <property type="term" value="F:ATP binding"/>
    <property type="evidence" value="ECO:0007669"/>
    <property type="project" value="UniProtKB-KW"/>
</dbReference>
<evidence type="ECO:0000256" key="2">
    <source>
        <dbReference type="ARBA" id="ARBA00006191"/>
    </source>
</evidence>
<keyword evidence="8 14" id="KW-0819">tRNA processing</keyword>
<dbReference type="NCBIfam" id="TIGR00420">
    <property type="entry name" value="trmU"/>
    <property type="match status" value="1"/>
</dbReference>
<accession>K2JU63</accession>
<dbReference type="InterPro" id="IPR046884">
    <property type="entry name" value="MnmA-like_central"/>
</dbReference>
<feature type="domain" description="tRNA-specific 2-thiouridylase MnmA-like central" evidence="17">
    <location>
        <begin position="244"/>
        <end position="311"/>
    </location>
</feature>
<feature type="site" description="Interaction with tRNA" evidence="14">
    <location>
        <position position="156"/>
    </location>
</feature>